<evidence type="ECO:0000313" key="3">
    <source>
        <dbReference type="EMBL" id="GIN56646.1"/>
    </source>
</evidence>
<dbReference type="EMBL" id="BORB01000005">
    <property type="protein sequence ID" value="GIN56646.1"/>
    <property type="molecule type" value="Genomic_DNA"/>
</dbReference>
<reference evidence="3 4" key="1">
    <citation type="submission" date="2021-03" db="EMBL/GenBank/DDBJ databases">
        <title>Antimicrobial resistance genes in bacteria isolated from Japanese honey, and their potential for conferring macrolide and lincosamide resistance in the American foulbrood pathogen Paenibacillus larvae.</title>
        <authorList>
            <person name="Okamoto M."/>
            <person name="Kumagai M."/>
            <person name="Kanamori H."/>
            <person name="Takamatsu D."/>
        </authorList>
    </citation>
    <scope>NUCLEOTIDE SEQUENCE [LARGE SCALE GENOMIC DNA]</scope>
    <source>
        <strain evidence="3 4">J8TS2</strain>
    </source>
</reference>
<proteinExistence type="predicted"/>
<dbReference type="Proteomes" id="UP000679950">
    <property type="component" value="Unassembled WGS sequence"/>
</dbReference>
<comment type="caution">
    <text evidence="3">The sequence shown here is derived from an EMBL/GenBank/DDBJ whole genome shotgun (WGS) entry which is preliminary data.</text>
</comment>
<keyword evidence="4" id="KW-1185">Reference proteome</keyword>
<accession>A0ABQ4KF88</accession>
<gene>
    <name evidence="3" type="ORF">J8TS2_09650</name>
</gene>
<protein>
    <recommendedName>
        <fullName evidence="2">Protein-glutamine gamma-glutamyltransferase-like C-terminal domain-containing protein</fullName>
    </recommendedName>
</protein>
<name>A0ABQ4KF88_9BACI</name>
<evidence type="ECO:0000259" key="2">
    <source>
        <dbReference type="Pfam" id="PF13559"/>
    </source>
</evidence>
<keyword evidence="1" id="KW-1133">Transmembrane helix</keyword>
<dbReference type="Pfam" id="PF13559">
    <property type="entry name" value="DUF4129"/>
    <property type="match status" value="1"/>
</dbReference>
<organism evidence="3 4">
    <name type="scientific">Lederbergia ruris</name>
    <dbReference type="NCBI Taxonomy" id="217495"/>
    <lineage>
        <taxon>Bacteria</taxon>
        <taxon>Bacillati</taxon>
        <taxon>Bacillota</taxon>
        <taxon>Bacilli</taxon>
        <taxon>Bacillales</taxon>
        <taxon>Bacillaceae</taxon>
        <taxon>Lederbergia</taxon>
    </lineage>
</organism>
<dbReference type="RefSeq" id="WP_212965641.1">
    <property type="nucleotide sequence ID" value="NZ_BORB01000005.1"/>
</dbReference>
<feature type="domain" description="Protein-glutamine gamma-glutamyltransferase-like C-terminal" evidence="2">
    <location>
        <begin position="145"/>
        <end position="194"/>
    </location>
</feature>
<keyword evidence="1" id="KW-0472">Membrane</keyword>
<dbReference type="InterPro" id="IPR025403">
    <property type="entry name" value="TgpA-like_C"/>
</dbReference>
<evidence type="ECO:0000313" key="4">
    <source>
        <dbReference type="Proteomes" id="UP000679950"/>
    </source>
</evidence>
<evidence type="ECO:0000256" key="1">
    <source>
        <dbReference type="SAM" id="Phobius"/>
    </source>
</evidence>
<sequence>MLDPDKARQDLEKILNTKEYQVYNKESQNTLQIWWSKAKHWLMEQLEKLFPSMKMVDTSASILLIVLIVVVILLLALAVILIIRYGVRKTKFRNQPPLQKLSEMEWSYQSHIAEVKRLEEMKEYTKATRHLFLALLLYFNQCGWLEAKVWKTNWEYYAELKRTHPAWAQKFYTLARFFDKVTYGEQQIEAAEYENYKKDIIAGLEEKHHSSEG</sequence>
<keyword evidence="1" id="KW-0812">Transmembrane</keyword>
<feature type="transmembrane region" description="Helical" evidence="1">
    <location>
        <begin position="60"/>
        <end position="83"/>
    </location>
</feature>